<reference evidence="2" key="1">
    <citation type="submission" date="2014-04" db="EMBL/GenBank/DDBJ databases">
        <title>Evolutionary Origins and Diversification of the Mycorrhizal Mutualists.</title>
        <authorList>
            <consortium name="DOE Joint Genome Institute"/>
            <consortium name="Mycorrhizal Genomics Consortium"/>
            <person name="Kohler A."/>
            <person name="Kuo A."/>
            <person name="Nagy L.G."/>
            <person name="Floudas D."/>
            <person name="Copeland A."/>
            <person name="Barry K.W."/>
            <person name="Cichocki N."/>
            <person name="Veneault-Fourrey C."/>
            <person name="LaButti K."/>
            <person name="Lindquist E.A."/>
            <person name="Lipzen A."/>
            <person name="Lundell T."/>
            <person name="Morin E."/>
            <person name="Murat C."/>
            <person name="Riley R."/>
            <person name="Ohm R."/>
            <person name="Sun H."/>
            <person name="Tunlid A."/>
            <person name="Henrissat B."/>
            <person name="Grigoriev I.V."/>
            <person name="Hibbett D.S."/>
            <person name="Martin F."/>
        </authorList>
    </citation>
    <scope>NUCLEOTIDE SEQUENCE [LARGE SCALE GENOMIC DNA]</scope>
    <source>
        <strain evidence="2">FD-334 SS-4</strain>
    </source>
</reference>
<evidence type="ECO:0000313" key="2">
    <source>
        <dbReference type="Proteomes" id="UP000054270"/>
    </source>
</evidence>
<proteinExistence type="predicted"/>
<accession>A0A0D2LTB0</accession>
<evidence type="ECO:0000313" key="1">
    <source>
        <dbReference type="EMBL" id="KJA14063.1"/>
    </source>
</evidence>
<protein>
    <submittedName>
        <fullName evidence="1">Uncharacterized protein</fullName>
    </submittedName>
</protein>
<name>A0A0D2LTB0_HYPSF</name>
<dbReference type="Proteomes" id="UP000054270">
    <property type="component" value="Unassembled WGS sequence"/>
</dbReference>
<gene>
    <name evidence="1" type="ORF">HYPSUDRAFT_59565</name>
</gene>
<dbReference type="AlphaFoldDB" id="A0A0D2LTB0"/>
<keyword evidence="2" id="KW-1185">Reference proteome</keyword>
<dbReference type="EMBL" id="KN817696">
    <property type="protein sequence ID" value="KJA14063.1"/>
    <property type="molecule type" value="Genomic_DNA"/>
</dbReference>
<organism evidence="1 2">
    <name type="scientific">Hypholoma sublateritium (strain FD-334 SS-4)</name>
    <dbReference type="NCBI Taxonomy" id="945553"/>
    <lineage>
        <taxon>Eukaryota</taxon>
        <taxon>Fungi</taxon>
        <taxon>Dikarya</taxon>
        <taxon>Basidiomycota</taxon>
        <taxon>Agaricomycotina</taxon>
        <taxon>Agaricomycetes</taxon>
        <taxon>Agaricomycetidae</taxon>
        <taxon>Agaricales</taxon>
        <taxon>Agaricineae</taxon>
        <taxon>Strophariaceae</taxon>
        <taxon>Hypholoma</taxon>
    </lineage>
</organism>
<sequence length="168" mass="18699">MVVFTCLQGVGKHLNPWTVDREVSKDKSYLEEGCPFLGHPDGARIVDETIDQCIYASTERTWMPSLIILLSWMDQIRAAERDGEVVMFGMWRTTHATHVGAKMECDMCHRDHTASEAGGHYTQICQSSSHVIAASILLIRRGSRTNGIERHVPACTDAAGGHPVMPYM</sequence>